<dbReference type="EnsemblMetazoa" id="G25056.6">
    <property type="protein sequence ID" value="G25056.6:cds"/>
    <property type="gene ID" value="G25056"/>
</dbReference>
<proteinExistence type="predicted"/>
<name>A0A8W8KU91_MAGGI</name>
<organism evidence="1 2">
    <name type="scientific">Magallana gigas</name>
    <name type="common">Pacific oyster</name>
    <name type="synonym">Crassostrea gigas</name>
    <dbReference type="NCBI Taxonomy" id="29159"/>
    <lineage>
        <taxon>Eukaryota</taxon>
        <taxon>Metazoa</taxon>
        <taxon>Spiralia</taxon>
        <taxon>Lophotrochozoa</taxon>
        <taxon>Mollusca</taxon>
        <taxon>Bivalvia</taxon>
        <taxon>Autobranchia</taxon>
        <taxon>Pteriomorphia</taxon>
        <taxon>Ostreida</taxon>
        <taxon>Ostreoidea</taxon>
        <taxon>Ostreidae</taxon>
        <taxon>Magallana</taxon>
    </lineage>
</organism>
<protein>
    <submittedName>
        <fullName evidence="1">Uncharacterized protein</fullName>
    </submittedName>
</protein>
<dbReference type="Proteomes" id="UP000005408">
    <property type="component" value="Unassembled WGS sequence"/>
</dbReference>
<reference evidence="1" key="1">
    <citation type="submission" date="2022-08" db="UniProtKB">
        <authorList>
            <consortium name="EnsemblMetazoa"/>
        </authorList>
    </citation>
    <scope>IDENTIFICATION</scope>
    <source>
        <strain evidence="1">05x7-T-G4-1.051#20</strain>
    </source>
</reference>
<evidence type="ECO:0000313" key="1">
    <source>
        <dbReference type="EnsemblMetazoa" id="G25056.6:cds"/>
    </source>
</evidence>
<dbReference type="AlphaFoldDB" id="A0A8W8KU91"/>
<keyword evidence="2" id="KW-1185">Reference proteome</keyword>
<accession>A0A8W8KU91</accession>
<evidence type="ECO:0000313" key="2">
    <source>
        <dbReference type="Proteomes" id="UP000005408"/>
    </source>
</evidence>
<sequence length="137" mass="16245">MPTRISPFFFSNPRNKLLPFLCPQRSLEERLQSAREQTYYAKFFKRWKQEMKDSATDQEDPKCHPLYRKIPHQPTKKLLLPPPPGWRRNASARAYLTVYHCELLPVKHPNLCGHILERMTLTVTRMTVVTMTRIVTH</sequence>